<dbReference type="OrthoDB" id="5777131at2759"/>
<keyword evidence="1" id="KW-0540">Nuclease</keyword>
<dbReference type="RefSeq" id="XP_002119404.1">
    <property type="nucleotide sequence ID" value="XM_002119368.4"/>
</dbReference>
<dbReference type="PANTHER" id="PTHR31340:SF5">
    <property type="entry name" value="MITOCHONDRIAL GENOME MAINTENANCE EXONUCLEASE 1"/>
    <property type="match status" value="1"/>
</dbReference>
<dbReference type="PANTHER" id="PTHR31340">
    <property type="entry name" value="MITOCHONDRIAL GENOME MAINTENANCE EXONUCLEASE 1"/>
    <property type="match status" value="1"/>
</dbReference>
<dbReference type="Ensembl" id="ENSCINT00000010945.3">
    <property type="protein sequence ID" value="ENSCINP00000010945.3"/>
    <property type="gene ID" value="ENSCING00000005329.3"/>
</dbReference>
<dbReference type="GO" id="GO:0006264">
    <property type="term" value="P:mitochondrial DNA replication"/>
    <property type="evidence" value="ECO:0000318"/>
    <property type="project" value="GO_Central"/>
</dbReference>
<name>F7BPA9_CIOIN</name>
<feature type="active site" evidence="1">
    <location>
        <position position="182"/>
    </location>
</feature>
<accession>F7BPA9</accession>
<dbReference type="HAMAP" id="MF_03030">
    <property type="entry name" value="MGME1"/>
    <property type="match status" value="1"/>
</dbReference>
<organism evidence="2 3">
    <name type="scientific">Ciona intestinalis</name>
    <name type="common">Transparent sea squirt</name>
    <name type="synonym">Ascidia intestinalis</name>
    <dbReference type="NCBI Taxonomy" id="7719"/>
    <lineage>
        <taxon>Eukaryota</taxon>
        <taxon>Metazoa</taxon>
        <taxon>Chordata</taxon>
        <taxon>Tunicata</taxon>
        <taxon>Ascidiacea</taxon>
        <taxon>Phlebobranchia</taxon>
        <taxon>Cionidae</taxon>
        <taxon>Ciona</taxon>
    </lineage>
</organism>
<dbReference type="GO" id="GO:0005739">
    <property type="term" value="C:mitochondrion"/>
    <property type="evidence" value="ECO:0000318"/>
    <property type="project" value="GO_Central"/>
</dbReference>
<evidence type="ECO:0000256" key="1">
    <source>
        <dbReference type="HAMAP-Rule" id="MF_03030"/>
    </source>
</evidence>
<evidence type="ECO:0000313" key="2">
    <source>
        <dbReference type="Ensembl" id="ENSCINP00000010945.3"/>
    </source>
</evidence>
<keyword evidence="1" id="KW-0496">Mitochondrion</keyword>
<dbReference type="InParanoid" id="F7BPA9"/>
<dbReference type="GO" id="GO:0043504">
    <property type="term" value="P:mitochondrial DNA repair"/>
    <property type="evidence" value="ECO:0007669"/>
    <property type="project" value="UniProtKB-UniRule"/>
</dbReference>
<dbReference type="KEGG" id="cin:100178249"/>
<dbReference type="InterPro" id="IPR011604">
    <property type="entry name" value="PDDEXK-like_dom_sf"/>
</dbReference>
<dbReference type="OMA" id="MNSSHLE"/>
<feature type="active site" evidence="1">
    <location>
        <position position="180"/>
    </location>
</feature>
<comment type="function">
    <text evidence="1">Metal-dependent single-stranded DNA (ssDNA) exonuclease involved in mitochondrial genome maintenance.</text>
</comment>
<dbReference type="GeneID" id="100178249"/>
<dbReference type="GeneTree" id="ENSGT00390000003349"/>
<dbReference type="Gene3D" id="3.90.320.10">
    <property type="match status" value="1"/>
</dbReference>
<reference evidence="2" key="4">
    <citation type="submission" date="2025-09" db="UniProtKB">
        <authorList>
            <consortium name="Ensembl"/>
        </authorList>
    </citation>
    <scope>IDENTIFICATION</scope>
</reference>
<dbReference type="PROSITE" id="PS51257">
    <property type="entry name" value="PROKAR_LIPOPROTEIN"/>
    <property type="match status" value="1"/>
</dbReference>
<keyword evidence="1" id="KW-0378">Hydrolase</keyword>
<reference evidence="3" key="1">
    <citation type="journal article" date="2002" name="Science">
        <title>The draft genome of Ciona intestinalis: insights into chordate and vertebrate origins.</title>
        <authorList>
            <person name="Dehal P."/>
            <person name="Satou Y."/>
            <person name="Campbell R.K."/>
            <person name="Chapman J."/>
            <person name="Degnan B."/>
            <person name="De Tomaso A."/>
            <person name="Davidson B."/>
            <person name="Di Gregorio A."/>
            <person name="Gelpke M."/>
            <person name="Goodstein D.M."/>
            <person name="Harafuji N."/>
            <person name="Hastings K.E."/>
            <person name="Ho I."/>
            <person name="Hotta K."/>
            <person name="Huang W."/>
            <person name="Kawashima T."/>
            <person name="Lemaire P."/>
            <person name="Martinez D."/>
            <person name="Meinertzhagen I.A."/>
            <person name="Necula S."/>
            <person name="Nonaka M."/>
            <person name="Putnam N."/>
            <person name="Rash S."/>
            <person name="Saiga H."/>
            <person name="Satake M."/>
            <person name="Terry A."/>
            <person name="Yamada L."/>
            <person name="Wang H.G."/>
            <person name="Awazu S."/>
            <person name="Azumi K."/>
            <person name="Boore J."/>
            <person name="Branno M."/>
            <person name="Chin-Bow S."/>
            <person name="DeSantis R."/>
            <person name="Doyle S."/>
            <person name="Francino P."/>
            <person name="Keys D.N."/>
            <person name="Haga S."/>
            <person name="Hayashi H."/>
            <person name="Hino K."/>
            <person name="Imai K.S."/>
            <person name="Inaba K."/>
            <person name="Kano S."/>
            <person name="Kobayashi K."/>
            <person name="Kobayashi M."/>
            <person name="Lee B.I."/>
            <person name="Makabe K.W."/>
            <person name="Manohar C."/>
            <person name="Matassi G."/>
            <person name="Medina M."/>
            <person name="Mochizuki Y."/>
            <person name="Mount S."/>
            <person name="Morishita T."/>
            <person name="Miura S."/>
            <person name="Nakayama A."/>
            <person name="Nishizaka S."/>
            <person name="Nomoto H."/>
            <person name="Ohta F."/>
            <person name="Oishi K."/>
            <person name="Rigoutsos I."/>
            <person name="Sano M."/>
            <person name="Sasaki A."/>
            <person name="Sasakura Y."/>
            <person name="Shoguchi E."/>
            <person name="Shin-i T."/>
            <person name="Spagnuolo A."/>
            <person name="Stainier D."/>
            <person name="Suzuki M.M."/>
            <person name="Tassy O."/>
            <person name="Takatori N."/>
            <person name="Tokuoka M."/>
            <person name="Yagi K."/>
            <person name="Yoshizaki F."/>
            <person name="Wada S."/>
            <person name="Zhang C."/>
            <person name="Hyatt P.D."/>
            <person name="Larimer F."/>
            <person name="Detter C."/>
            <person name="Doggett N."/>
            <person name="Glavina T."/>
            <person name="Hawkins T."/>
            <person name="Richardson P."/>
            <person name="Lucas S."/>
            <person name="Kohara Y."/>
            <person name="Levine M."/>
            <person name="Satoh N."/>
            <person name="Rokhsar D.S."/>
        </authorList>
    </citation>
    <scope>NUCLEOTIDE SEQUENCE [LARGE SCALE GENOMIC DNA]</scope>
</reference>
<feature type="active site" evidence="1">
    <location>
        <position position="167"/>
    </location>
</feature>
<protein>
    <recommendedName>
        <fullName evidence="1">Mitochondrial genome maintenance exonuclease 1</fullName>
        <ecNumber evidence="1">3.1.-.-</ecNumber>
    </recommendedName>
</protein>
<sequence length="262" mass="29829">MLKNVAWLRRVTHQKINKFISSSSLFSISSCSSQKVKDILTFPLTHNHETPPTIETTKKLPSVTRILSATKPPEQQLILLNWKKKMIAEMGEEGFNQMQKDTLSAGSACHSSIEEYLKGTPLDKICPKENSTQLWKSVRPVLADVGAVGNTEFKVVHSHLGYSGYLDCNAVYKGTMCVIDWKTSKKRRYRIQDCYDDPVQVVAYAGALNHSSASSNQITHGLVVKIYHDGQTASVFCMNEFMMDYYWQKWLQRLSQFHKMNK</sequence>
<comment type="subcellular location">
    <subcellularLocation>
        <location evidence="1">Mitochondrion</location>
    </subcellularLocation>
</comment>
<gene>
    <name evidence="2" type="primary">LOC100178249</name>
</gene>
<comment type="similarity">
    <text evidence="1">Belongs to the MGME1 family.</text>
</comment>
<keyword evidence="3" id="KW-1185">Reference proteome</keyword>
<proteinExistence type="inferred from homology"/>
<dbReference type="EMBL" id="EAAA01000234">
    <property type="status" value="NOT_ANNOTATED_CDS"/>
    <property type="molecule type" value="Genomic_DNA"/>
</dbReference>
<dbReference type="HOGENOM" id="CLU_084008_1_0_1"/>
<evidence type="ECO:0000313" key="3">
    <source>
        <dbReference type="Proteomes" id="UP000008144"/>
    </source>
</evidence>
<accession>A0A1W2W3U6</accession>
<dbReference type="EC" id="3.1.-.-" evidence="1"/>
<reference evidence="2" key="2">
    <citation type="journal article" date="2008" name="Genome Biol.">
        <title>Improved genome assembly and evidence-based global gene model set for the chordate Ciona intestinalis: new insight into intron and operon populations.</title>
        <authorList>
            <person name="Satou Y."/>
            <person name="Mineta K."/>
            <person name="Ogasawara M."/>
            <person name="Sasakura Y."/>
            <person name="Shoguchi E."/>
            <person name="Ueno K."/>
            <person name="Yamada L."/>
            <person name="Matsumoto J."/>
            <person name="Wasserscheid J."/>
            <person name="Dewar K."/>
            <person name="Wiley G.B."/>
            <person name="Macmil S.L."/>
            <person name="Roe B.A."/>
            <person name="Zeller R.W."/>
            <person name="Hastings K.E."/>
            <person name="Lemaire P."/>
            <person name="Lindquist E."/>
            <person name="Endo T."/>
            <person name="Hotta K."/>
            <person name="Inaba K."/>
        </authorList>
    </citation>
    <scope>NUCLEOTIDE SEQUENCE [LARGE SCALE GENOMIC DNA]</scope>
    <source>
        <strain evidence="2">wild type</strain>
    </source>
</reference>
<dbReference type="FunCoup" id="F7BPA9">
    <property type="interactions" value="6"/>
</dbReference>
<dbReference type="STRING" id="7719.ENSCINP00000010945"/>
<dbReference type="GO" id="GO:0008297">
    <property type="term" value="F:single-stranded DNA exodeoxyribonuclease activity"/>
    <property type="evidence" value="ECO:0000318"/>
    <property type="project" value="GO_Central"/>
</dbReference>
<dbReference type="AlphaFoldDB" id="F7BPA9"/>
<dbReference type="Proteomes" id="UP000008144">
    <property type="component" value="Chromosome 1"/>
</dbReference>
<dbReference type="FunFam" id="3.90.320.10:FF:000022">
    <property type="entry name" value="Mitochondrial genome maintenance exonuclease 1"/>
    <property type="match status" value="1"/>
</dbReference>
<reference evidence="2" key="3">
    <citation type="submission" date="2025-08" db="UniProtKB">
        <authorList>
            <consortium name="Ensembl"/>
        </authorList>
    </citation>
    <scope>IDENTIFICATION</scope>
</reference>
<keyword evidence="1" id="KW-0269">Exonuclease</keyword>